<reference evidence="3" key="1">
    <citation type="submission" date="2016-10" db="EMBL/GenBank/DDBJ databases">
        <authorList>
            <person name="Varghese N."/>
            <person name="Submissions S."/>
        </authorList>
    </citation>
    <scope>NUCLEOTIDE SEQUENCE [LARGE SCALE GENOMIC DNA]</scope>
    <source>
        <strain evidence="3">CGMCC 1.1761</strain>
    </source>
</reference>
<feature type="transmembrane region" description="Helical" evidence="1">
    <location>
        <begin position="141"/>
        <end position="160"/>
    </location>
</feature>
<dbReference type="InterPro" id="IPR005325">
    <property type="entry name" value="DUF308_memb"/>
</dbReference>
<dbReference type="Proteomes" id="UP000198889">
    <property type="component" value="Unassembled WGS sequence"/>
</dbReference>
<feature type="transmembrane region" description="Helical" evidence="1">
    <location>
        <begin position="166"/>
        <end position="190"/>
    </location>
</feature>
<dbReference type="EMBL" id="FMTP01000001">
    <property type="protein sequence ID" value="SCW35379.1"/>
    <property type="molecule type" value="Genomic_DNA"/>
</dbReference>
<accession>A0A1G4PTL2</accession>
<keyword evidence="1" id="KW-1133">Transmembrane helix</keyword>
<organism evidence="2 3">
    <name type="scientific">Ancylobacter rudongensis</name>
    <dbReference type="NCBI Taxonomy" id="177413"/>
    <lineage>
        <taxon>Bacteria</taxon>
        <taxon>Pseudomonadati</taxon>
        <taxon>Pseudomonadota</taxon>
        <taxon>Alphaproteobacteria</taxon>
        <taxon>Hyphomicrobiales</taxon>
        <taxon>Xanthobacteraceae</taxon>
        <taxon>Ancylobacter</taxon>
    </lineage>
</organism>
<dbReference type="STRING" id="177413.SAMN05660859_0755"/>
<evidence type="ECO:0000313" key="2">
    <source>
        <dbReference type="EMBL" id="SCW35379.1"/>
    </source>
</evidence>
<keyword evidence="3" id="KW-1185">Reference proteome</keyword>
<dbReference type="PANTHER" id="PTHR34989:SF1">
    <property type="entry name" value="PROTEIN HDED"/>
    <property type="match status" value="1"/>
</dbReference>
<dbReference type="InterPro" id="IPR052712">
    <property type="entry name" value="Acid_resist_chaperone_HdeD"/>
</dbReference>
<proteinExistence type="predicted"/>
<protein>
    <submittedName>
        <fullName evidence="2">Uncharacterized membrane protein HdeD, DUF308 family</fullName>
    </submittedName>
</protein>
<name>A0A1G4PTL2_9HYPH</name>
<feature type="transmembrane region" description="Helical" evidence="1">
    <location>
        <begin position="56"/>
        <end position="75"/>
    </location>
</feature>
<feature type="transmembrane region" description="Helical" evidence="1">
    <location>
        <begin position="27"/>
        <end position="50"/>
    </location>
</feature>
<keyword evidence="1" id="KW-0472">Membrane</keyword>
<feature type="transmembrane region" description="Helical" evidence="1">
    <location>
        <begin position="110"/>
        <end position="129"/>
    </location>
</feature>
<keyword evidence="1" id="KW-0812">Transmembrane</keyword>
<sequence>MASQTGSLSPTPGGMVAGHLSELRAKWGWFVALGLLMVMAGAIALGNLVLSTVVSVLYIGVMMAISGGAQIIHAFQVKTWGAFAFWLLDGVLFLAAGLVCIFVPMVAAEFLTLFLGVSLIIGGVFRLVAAFQLRPADGWGWIAFSAAIAVLLGIEIIAGWPVSGLWVLGLLLGIDLVFNGIAVLFLGFGLKK</sequence>
<dbReference type="Pfam" id="PF03729">
    <property type="entry name" value="DUF308"/>
    <property type="match status" value="1"/>
</dbReference>
<gene>
    <name evidence="2" type="ORF">SAMN05660859_0755</name>
</gene>
<feature type="transmembrane region" description="Helical" evidence="1">
    <location>
        <begin position="82"/>
        <end position="104"/>
    </location>
</feature>
<dbReference type="RefSeq" id="WP_091436221.1">
    <property type="nucleotide sequence ID" value="NZ_FMTP01000001.1"/>
</dbReference>
<evidence type="ECO:0000256" key="1">
    <source>
        <dbReference type="SAM" id="Phobius"/>
    </source>
</evidence>
<dbReference type="GO" id="GO:0005886">
    <property type="term" value="C:plasma membrane"/>
    <property type="evidence" value="ECO:0007669"/>
    <property type="project" value="TreeGrafter"/>
</dbReference>
<dbReference type="PANTHER" id="PTHR34989">
    <property type="entry name" value="PROTEIN HDED"/>
    <property type="match status" value="1"/>
</dbReference>
<evidence type="ECO:0000313" key="3">
    <source>
        <dbReference type="Proteomes" id="UP000198889"/>
    </source>
</evidence>
<dbReference type="AlphaFoldDB" id="A0A1G4PTL2"/>